<accession>A0A1H7QK88</accession>
<feature type="chain" id="PRO_5011536748" description="Lipoprotein-attachment site-containing protein" evidence="2">
    <location>
        <begin position="20"/>
        <end position="69"/>
    </location>
</feature>
<feature type="compositionally biased region" description="Low complexity" evidence="1">
    <location>
        <begin position="41"/>
        <end position="69"/>
    </location>
</feature>
<feature type="region of interest" description="Disordered" evidence="1">
    <location>
        <begin position="22"/>
        <end position="69"/>
    </location>
</feature>
<evidence type="ECO:0000313" key="4">
    <source>
        <dbReference type="Proteomes" id="UP000198620"/>
    </source>
</evidence>
<proteinExistence type="predicted"/>
<dbReference type="AlphaFoldDB" id="A0A1H7QK88"/>
<dbReference type="RefSeq" id="WP_090829318.1">
    <property type="nucleotide sequence ID" value="NZ_FOBH01000012.1"/>
</dbReference>
<reference evidence="3 4" key="1">
    <citation type="submission" date="2016-10" db="EMBL/GenBank/DDBJ databases">
        <authorList>
            <person name="de Groot N.N."/>
        </authorList>
    </citation>
    <scope>NUCLEOTIDE SEQUENCE [LARGE SCALE GENOMIC DNA]</scope>
    <source>
        <strain evidence="3 4">Nv1</strain>
    </source>
</reference>
<dbReference type="EMBL" id="FOBH01000012">
    <property type="protein sequence ID" value="SEL48382.1"/>
    <property type="molecule type" value="Genomic_DNA"/>
</dbReference>
<dbReference type="PROSITE" id="PS51257">
    <property type="entry name" value="PROKAR_LIPOPROTEIN"/>
    <property type="match status" value="1"/>
</dbReference>
<organism evidence="3 4">
    <name type="scientific">Nitrosovibrio tenuis</name>
    <dbReference type="NCBI Taxonomy" id="1233"/>
    <lineage>
        <taxon>Bacteria</taxon>
        <taxon>Pseudomonadati</taxon>
        <taxon>Pseudomonadota</taxon>
        <taxon>Betaproteobacteria</taxon>
        <taxon>Nitrosomonadales</taxon>
        <taxon>Nitrosomonadaceae</taxon>
        <taxon>Nitrosovibrio</taxon>
    </lineage>
</organism>
<name>A0A1H7QK88_9PROT</name>
<evidence type="ECO:0000256" key="2">
    <source>
        <dbReference type="SAM" id="SignalP"/>
    </source>
</evidence>
<keyword evidence="2" id="KW-0732">Signal</keyword>
<evidence type="ECO:0008006" key="5">
    <source>
        <dbReference type="Google" id="ProtNLM"/>
    </source>
</evidence>
<protein>
    <recommendedName>
        <fullName evidence="5">Lipoprotein-attachment site-containing protein</fullName>
    </recommendedName>
</protein>
<evidence type="ECO:0000313" key="3">
    <source>
        <dbReference type="EMBL" id="SEL48382.1"/>
    </source>
</evidence>
<keyword evidence="4" id="KW-1185">Reference proteome</keyword>
<feature type="signal peptide" evidence="2">
    <location>
        <begin position="1"/>
        <end position="19"/>
    </location>
</feature>
<sequence length="69" mass="6810">MRLTLLSATLVALTMTACGKPNQALPEQEKDNFAKITKQQGAAGSAPAAPAAPGGSTAPESASGDAAKK</sequence>
<evidence type="ECO:0000256" key="1">
    <source>
        <dbReference type="SAM" id="MobiDB-lite"/>
    </source>
</evidence>
<dbReference type="Proteomes" id="UP000198620">
    <property type="component" value="Unassembled WGS sequence"/>
</dbReference>
<gene>
    <name evidence="3" type="ORF">SAMN05216387_11252</name>
</gene>